<evidence type="ECO:0000313" key="5">
    <source>
        <dbReference type="EMBL" id="SES87491.1"/>
    </source>
</evidence>
<reference evidence="6" key="1">
    <citation type="submission" date="2016-10" db="EMBL/GenBank/DDBJ databases">
        <authorList>
            <person name="Varghese N."/>
            <person name="Submissions S."/>
        </authorList>
    </citation>
    <scope>NUCLEOTIDE SEQUENCE [LARGE SCALE GENOMIC DNA]</scope>
    <source>
        <strain evidence="6">DSM 13577</strain>
    </source>
</reference>
<dbReference type="SUPFAM" id="SSF47413">
    <property type="entry name" value="lambda repressor-like DNA-binding domains"/>
    <property type="match status" value="1"/>
</dbReference>
<dbReference type="InterPro" id="IPR000843">
    <property type="entry name" value="HTH_LacI"/>
</dbReference>
<dbReference type="Proteomes" id="UP000243819">
    <property type="component" value="Unassembled WGS sequence"/>
</dbReference>
<evidence type="ECO:0000256" key="1">
    <source>
        <dbReference type="ARBA" id="ARBA00023015"/>
    </source>
</evidence>
<dbReference type="Pfam" id="PF00356">
    <property type="entry name" value="LacI"/>
    <property type="match status" value="1"/>
</dbReference>
<keyword evidence="1" id="KW-0805">Transcription regulation</keyword>
<dbReference type="GO" id="GO:0003700">
    <property type="term" value="F:DNA-binding transcription factor activity"/>
    <property type="evidence" value="ECO:0007669"/>
    <property type="project" value="TreeGrafter"/>
</dbReference>
<dbReference type="PROSITE" id="PS00356">
    <property type="entry name" value="HTH_LACI_1"/>
    <property type="match status" value="1"/>
</dbReference>
<proteinExistence type="predicted"/>
<dbReference type="Gene3D" id="1.10.260.40">
    <property type="entry name" value="lambda repressor-like DNA-binding domains"/>
    <property type="match status" value="1"/>
</dbReference>
<feature type="domain" description="HTH lacI-type" evidence="4">
    <location>
        <begin position="6"/>
        <end position="60"/>
    </location>
</feature>
<keyword evidence="3" id="KW-0804">Transcription</keyword>
<dbReference type="EMBL" id="FOIF01000015">
    <property type="protein sequence ID" value="SES87491.1"/>
    <property type="molecule type" value="Genomic_DNA"/>
</dbReference>
<evidence type="ECO:0000313" key="6">
    <source>
        <dbReference type="Proteomes" id="UP000243819"/>
    </source>
</evidence>
<dbReference type="Gene3D" id="3.40.50.2300">
    <property type="match status" value="2"/>
</dbReference>
<dbReference type="InterPro" id="IPR028082">
    <property type="entry name" value="Peripla_BP_I"/>
</dbReference>
<dbReference type="Pfam" id="PF13377">
    <property type="entry name" value="Peripla_BP_3"/>
    <property type="match status" value="1"/>
</dbReference>
<name>A0A1I0A2T9_9FIRM</name>
<organism evidence="5 6">
    <name type="scientific">Anaerobranca gottschalkii DSM 13577</name>
    <dbReference type="NCBI Taxonomy" id="1120990"/>
    <lineage>
        <taxon>Bacteria</taxon>
        <taxon>Bacillati</taxon>
        <taxon>Bacillota</taxon>
        <taxon>Clostridia</taxon>
        <taxon>Eubacteriales</taxon>
        <taxon>Proteinivoracaceae</taxon>
        <taxon>Anaerobranca</taxon>
    </lineage>
</organism>
<evidence type="ECO:0000256" key="3">
    <source>
        <dbReference type="ARBA" id="ARBA00023163"/>
    </source>
</evidence>
<evidence type="ECO:0000256" key="2">
    <source>
        <dbReference type="ARBA" id="ARBA00023125"/>
    </source>
</evidence>
<dbReference type="RefSeq" id="WP_091350097.1">
    <property type="nucleotide sequence ID" value="NZ_FOIF01000015.1"/>
</dbReference>
<dbReference type="AlphaFoldDB" id="A0A1I0A2T9"/>
<dbReference type="PANTHER" id="PTHR30146:SF109">
    <property type="entry name" value="HTH-TYPE TRANSCRIPTIONAL REGULATOR GALS"/>
    <property type="match status" value="1"/>
</dbReference>
<gene>
    <name evidence="5" type="ORF">SAMN03080614_101533</name>
</gene>
<evidence type="ECO:0000259" key="4">
    <source>
        <dbReference type="PROSITE" id="PS50932"/>
    </source>
</evidence>
<dbReference type="PRINTS" id="PR00036">
    <property type="entry name" value="HTHLACI"/>
</dbReference>
<dbReference type="SUPFAM" id="SSF53822">
    <property type="entry name" value="Periplasmic binding protein-like I"/>
    <property type="match status" value="1"/>
</dbReference>
<protein>
    <submittedName>
        <fullName evidence="5">Transcriptional regulator, LacI family</fullName>
    </submittedName>
</protein>
<dbReference type="PROSITE" id="PS50932">
    <property type="entry name" value="HTH_LACI_2"/>
    <property type="match status" value="1"/>
</dbReference>
<dbReference type="InterPro" id="IPR010982">
    <property type="entry name" value="Lambda_DNA-bd_dom_sf"/>
</dbReference>
<dbReference type="CDD" id="cd06294">
    <property type="entry name" value="PBP1_MalR-like"/>
    <property type="match status" value="1"/>
</dbReference>
<sequence length="339" mass="37458">MKKNSVTIKDVAKKAGVSPSTVSRVISQNPRISKATADKVIRCMKELGYYPNAIARSLASKKTGTVGIIMPTSSEDIFLNPFFPEVLRGIVKGASQSGYDLLLSTNFEKDEELNVVQNFIRSSKVDGIILTFSKVNDHCIDFLCSEDFPFSLIGTPDLYKERVNHVDNDNFMAAFQVTIDLINSGRQKIAFLAGNKNLTVTQMRLAGYKEGLRNKGLPFDENLLFFGDFDEETGYQYGKIIAKLKERPDALIVTDDVIAFPLAKSFQSLGIKIPDDIAIVSFNNSILASLATPPLTSIEINPFKLGEEAMNLVAQAIEQGVRGKRCVVPYEIIKRKSSL</sequence>
<dbReference type="SMART" id="SM00354">
    <property type="entry name" value="HTH_LACI"/>
    <property type="match status" value="1"/>
</dbReference>
<dbReference type="STRING" id="1120990.SAMN03080614_101533"/>
<dbReference type="GO" id="GO:0000976">
    <property type="term" value="F:transcription cis-regulatory region binding"/>
    <property type="evidence" value="ECO:0007669"/>
    <property type="project" value="TreeGrafter"/>
</dbReference>
<dbReference type="CDD" id="cd01392">
    <property type="entry name" value="HTH_LacI"/>
    <property type="match status" value="1"/>
</dbReference>
<dbReference type="OrthoDB" id="9789891at2"/>
<keyword evidence="2" id="KW-0238">DNA-binding</keyword>
<dbReference type="InterPro" id="IPR046335">
    <property type="entry name" value="LacI/GalR-like_sensor"/>
</dbReference>
<dbReference type="PANTHER" id="PTHR30146">
    <property type="entry name" value="LACI-RELATED TRANSCRIPTIONAL REPRESSOR"/>
    <property type="match status" value="1"/>
</dbReference>
<accession>A0A1I0A2T9</accession>
<keyword evidence="6" id="KW-1185">Reference proteome</keyword>